<protein>
    <recommendedName>
        <fullName evidence="3">F-box domain-containing protein</fullName>
    </recommendedName>
</protein>
<dbReference type="RefSeq" id="XP_021875423.1">
    <property type="nucleotide sequence ID" value="XM_022026115.1"/>
</dbReference>
<dbReference type="AlphaFoldDB" id="A0A1Y2G5K9"/>
<dbReference type="OrthoDB" id="2341137at2759"/>
<dbReference type="Gene3D" id="3.80.10.10">
    <property type="entry name" value="Ribonuclease Inhibitor"/>
    <property type="match status" value="1"/>
</dbReference>
<name>A0A1Y2G5K9_9FUNG</name>
<evidence type="ECO:0000313" key="1">
    <source>
        <dbReference type="EMBL" id="ORY95982.1"/>
    </source>
</evidence>
<dbReference type="InParanoid" id="A0A1Y2G5K9"/>
<dbReference type="GeneID" id="33567958"/>
<gene>
    <name evidence="1" type="ORF">BCR41DRAFT_365073</name>
</gene>
<dbReference type="EMBL" id="MCFF01000081">
    <property type="protein sequence ID" value="ORY95982.1"/>
    <property type="molecule type" value="Genomic_DNA"/>
</dbReference>
<accession>A0A1Y2G5K9</accession>
<organism evidence="1 2">
    <name type="scientific">Lobosporangium transversale</name>
    <dbReference type="NCBI Taxonomy" id="64571"/>
    <lineage>
        <taxon>Eukaryota</taxon>
        <taxon>Fungi</taxon>
        <taxon>Fungi incertae sedis</taxon>
        <taxon>Mucoromycota</taxon>
        <taxon>Mortierellomycotina</taxon>
        <taxon>Mortierellomycetes</taxon>
        <taxon>Mortierellales</taxon>
        <taxon>Mortierellaceae</taxon>
        <taxon>Lobosporangium</taxon>
    </lineage>
</organism>
<sequence length="527" mass="60074">MNDLELHPLDIPEIISLVGAFLGRNDLLQCIRVSRVFHSTLFRFIWRRIVVKQFYLGSFPTKKALENNKNYIEELEFSYCFPEEYMALQGCGRLQSIECKTQPSFYKNPIDRLINSHSSTITRLSFQGPHLEGIWEALLGCTHLKTLTICEAALFEDQVDLFFQVCKKLNSLEMSSVVVYGLPSDFLGNGTNKFIFPSVIRLKLLNIQILDPPHPHTSSYCLGILARRCPGLRSLEFFYCKADEREMQQMHDDFYREIVIHHPQTLTNVSELGLGTVLLKDEDMAALLRQMTELRRLVVPRCDFGPLSIRELLADDQEILHGGGHRARIRRSQRLCDTIEELEYNRDSERTDGVVQAILSNCPRLKKLSGAKITVTEIVSGAKWVSTGLTNLSIQLVADVGQETVEDMQKQRIVFRQIGKLTRLRVLALTAGSSTSEQLHTLDLRLGAGLDELINLKNLHSLSFEGDEHQTMLPEDAKWILKNWPNIENLEGIVNSRHYVTASLFQSYNITTHDVLDFSNSDSDYSI</sequence>
<dbReference type="InterPro" id="IPR032675">
    <property type="entry name" value="LRR_dom_sf"/>
</dbReference>
<dbReference type="SUPFAM" id="SSF52047">
    <property type="entry name" value="RNI-like"/>
    <property type="match status" value="1"/>
</dbReference>
<comment type="caution">
    <text evidence="1">The sequence shown here is derived from an EMBL/GenBank/DDBJ whole genome shotgun (WGS) entry which is preliminary data.</text>
</comment>
<reference evidence="1 2" key="1">
    <citation type="submission" date="2016-07" db="EMBL/GenBank/DDBJ databases">
        <title>Pervasive Adenine N6-methylation of Active Genes in Fungi.</title>
        <authorList>
            <consortium name="DOE Joint Genome Institute"/>
            <person name="Mondo S.J."/>
            <person name="Dannebaum R.O."/>
            <person name="Kuo R.C."/>
            <person name="Labutti K."/>
            <person name="Haridas S."/>
            <person name="Kuo A."/>
            <person name="Salamov A."/>
            <person name="Ahrendt S.R."/>
            <person name="Lipzen A."/>
            <person name="Sullivan W."/>
            <person name="Andreopoulos W.B."/>
            <person name="Clum A."/>
            <person name="Lindquist E."/>
            <person name="Daum C."/>
            <person name="Ramamoorthy G.K."/>
            <person name="Gryganskyi A."/>
            <person name="Culley D."/>
            <person name="Magnuson J.K."/>
            <person name="James T.Y."/>
            <person name="O'Malley M.A."/>
            <person name="Stajich J.E."/>
            <person name="Spatafora J.W."/>
            <person name="Visel A."/>
            <person name="Grigoriev I.V."/>
        </authorList>
    </citation>
    <scope>NUCLEOTIDE SEQUENCE [LARGE SCALE GENOMIC DNA]</scope>
    <source>
        <strain evidence="1 2">NRRL 3116</strain>
    </source>
</reference>
<evidence type="ECO:0000313" key="2">
    <source>
        <dbReference type="Proteomes" id="UP000193648"/>
    </source>
</evidence>
<dbReference type="Proteomes" id="UP000193648">
    <property type="component" value="Unassembled WGS sequence"/>
</dbReference>
<evidence type="ECO:0008006" key="3">
    <source>
        <dbReference type="Google" id="ProtNLM"/>
    </source>
</evidence>
<proteinExistence type="predicted"/>
<keyword evidence="2" id="KW-1185">Reference proteome</keyword>